<evidence type="ECO:0000256" key="6">
    <source>
        <dbReference type="SAM" id="MobiDB-lite"/>
    </source>
</evidence>
<dbReference type="Pfam" id="PF01042">
    <property type="entry name" value="Ribonuc_L-PSP"/>
    <property type="match status" value="1"/>
</dbReference>
<dbReference type="InterPro" id="IPR035959">
    <property type="entry name" value="RutC-like_sf"/>
</dbReference>
<evidence type="ECO:0000313" key="8">
    <source>
        <dbReference type="EMBL" id="KAF5850163.1"/>
    </source>
</evidence>
<evidence type="ECO:0000256" key="3">
    <source>
        <dbReference type="ARBA" id="ARBA00029814"/>
    </source>
</evidence>
<evidence type="ECO:0000256" key="4">
    <source>
        <dbReference type="ARBA" id="ARBA00031552"/>
    </source>
</evidence>
<dbReference type="GO" id="GO:0017178">
    <property type="term" value="F:diphthine-ammonia ligase activity"/>
    <property type="evidence" value="ECO:0007669"/>
    <property type="project" value="UniProtKB-EC"/>
</dbReference>
<feature type="region of interest" description="Disordered" evidence="6">
    <location>
        <begin position="324"/>
        <end position="347"/>
    </location>
</feature>
<dbReference type="InterPro" id="IPR002761">
    <property type="entry name" value="Diphthami_syn_dom"/>
</dbReference>
<evidence type="ECO:0000256" key="5">
    <source>
        <dbReference type="ARBA" id="ARBA00048108"/>
    </source>
</evidence>
<dbReference type="GO" id="GO:0017183">
    <property type="term" value="P:protein histidyl modification to diphthamide"/>
    <property type="evidence" value="ECO:0007669"/>
    <property type="project" value="TreeGrafter"/>
</dbReference>
<feature type="compositionally biased region" description="Low complexity" evidence="6">
    <location>
        <begin position="324"/>
        <end position="334"/>
    </location>
</feature>
<feature type="region of interest" description="Disordered" evidence="6">
    <location>
        <begin position="90"/>
        <end position="113"/>
    </location>
</feature>
<evidence type="ECO:0000313" key="9">
    <source>
        <dbReference type="Proteomes" id="UP000624244"/>
    </source>
</evidence>
<sequence length="762" mass="82141">MAQSLNVIALISGGKDSLFSILHCQANGHRVVALANLHPGPLPNGEEQDTNSYMYQTVGHSVVPLYSQALDLPLYRRQITGTAVDSNRDYAAPLTSSSSQQTHGQKQKIDLEDGEEIVEQDDETEDLVPLLKRVMQAHPTANAISTGAILSTYQRTRVESVALRLGLTPLAYLWQYPLLPPCEQSALLRDMRAVGQQAIIIKTASGGLDSSFLGLDVAGGPAAVARLSKAMGMFGDEVGAGAILGEGGEFETLAVDGPGPLWKKRIGVEGEAVVLEGGQTVLRVVKSWVEEKSGMGDVAALRVPEVFDDEFAKVLESIEDTTTDVVPESTTTLTNNPSSRTPVSLPTNTIRSTPTLLTISTLTSPTPTPSSPSHQLSSILLLLSHHLSNHHVQKSNITHTTLLLRSMSTFTLLNPLYASFFTAINPPSRVTVACDTAMPEGVDVMLSVIAERSEKREGLHVQSMSYWAPANIGPYSQAVSVPLPTSTSLTSAGDEDAEEAQENKVGDMVYIAGQIPLHPASMSTYTSRGVAGQVVLSLQHLWRIGAVKGVRWWCGGGVAYIPSSNTSSSIHTIQKAWRTIHLSSHQDSRLREEDAQEDEDIDPWDALNTHSSSFSDKTPRHRIPHYSALHNTSADEAAIPPCFVVQISSLPRNVDVEWSAMGLTSLNITFSRDGEMLGTTTTTVQGSLARFFSLELSREGDVNVLAGREWTVGTLYISRDSGLGERLGGVVAKGGVQWVPCERVWGEEGREVGAVFVGRVDE</sequence>
<reference evidence="8" key="1">
    <citation type="submission" date="2019-11" db="EMBL/GenBank/DDBJ databases">
        <title>Bipolaris sorokiniana Genome sequencing.</title>
        <authorList>
            <person name="Wang H."/>
        </authorList>
    </citation>
    <scope>NUCLEOTIDE SEQUENCE</scope>
</reference>
<dbReference type="InterPro" id="IPR006175">
    <property type="entry name" value="YjgF/YER057c/UK114"/>
</dbReference>
<protein>
    <recommendedName>
        <fullName evidence="2">Diphthine--ammonia ligase</fullName>
        <ecNumber evidence="1">6.3.1.14</ecNumber>
    </recommendedName>
    <alternativeName>
        <fullName evidence="3">Diphthamide synthase</fullName>
    </alternativeName>
    <alternativeName>
        <fullName evidence="4">Diphthamide synthetase</fullName>
    </alternativeName>
</protein>
<evidence type="ECO:0000256" key="2">
    <source>
        <dbReference type="ARBA" id="ARBA00018426"/>
    </source>
</evidence>
<gene>
    <name evidence="8" type="ORF">GGP41_002385</name>
</gene>
<dbReference type="InterPro" id="IPR014729">
    <property type="entry name" value="Rossmann-like_a/b/a_fold"/>
</dbReference>
<accession>A0A8H5ZGR8</accession>
<proteinExistence type="predicted"/>
<dbReference type="SUPFAM" id="SSF52402">
    <property type="entry name" value="Adenine nucleotide alpha hydrolases-like"/>
    <property type="match status" value="1"/>
</dbReference>
<organism evidence="8 9">
    <name type="scientific">Cochliobolus sativus</name>
    <name type="common">Common root rot and spot blotch fungus</name>
    <name type="synonym">Bipolaris sorokiniana</name>
    <dbReference type="NCBI Taxonomy" id="45130"/>
    <lineage>
        <taxon>Eukaryota</taxon>
        <taxon>Fungi</taxon>
        <taxon>Dikarya</taxon>
        <taxon>Ascomycota</taxon>
        <taxon>Pezizomycotina</taxon>
        <taxon>Dothideomycetes</taxon>
        <taxon>Pleosporomycetidae</taxon>
        <taxon>Pleosporales</taxon>
        <taxon>Pleosporineae</taxon>
        <taxon>Pleosporaceae</taxon>
        <taxon>Bipolaris</taxon>
    </lineage>
</organism>
<feature type="compositionally biased region" description="Polar residues" evidence="6">
    <location>
        <begin position="94"/>
        <end position="104"/>
    </location>
</feature>
<dbReference type="PANTHER" id="PTHR12196">
    <property type="entry name" value="DOMAIN OF UNKNOWN FUNCTION 71 DUF71 -CONTAINING PROTEIN"/>
    <property type="match status" value="1"/>
</dbReference>
<dbReference type="AlphaFoldDB" id="A0A8H5ZGR8"/>
<dbReference type="NCBIfam" id="TIGR00290">
    <property type="entry name" value="MJ0570_dom"/>
    <property type="match status" value="1"/>
</dbReference>
<dbReference type="Gene3D" id="3.40.50.620">
    <property type="entry name" value="HUPs"/>
    <property type="match status" value="1"/>
</dbReference>
<dbReference type="Gene3D" id="3.30.1330.40">
    <property type="entry name" value="RutC-like"/>
    <property type="match status" value="2"/>
</dbReference>
<evidence type="ECO:0000259" key="7">
    <source>
        <dbReference type="Pfam" id="PF01902"/>
    </source>
</evidence>
<dbReference type="Gene3D" id="3.90.1490.10">
    <property type="entry name" value="putative n-type atp pyrophosphatase, domain 2"/>
    <property type="match status" value="1"/>
</dbReference>
<evidence type="ECO:0000256" key="1">
    <source>
        <dbReference type="ARBA" id="ARBA00012089"/>
    </source>
</evidence>
<feature type="compositionally biased region" description="Polar residues" evidence="6">
    <location>
        <begin position="335"/>
        <end position="347"/>
    </location>
</feature>
<dbReference type="InterPro" id="IPR030662">
    <property type="entry name" value="DPH6/MJ0570"/>
</dbReference>
<dbReference type="Proteomes" id="UP000624244">
    <property type="component" value="Unassembled WGS sequence"/>
</dbReference>
<comment type="catalytic activity">
    <reaction evidence="5">
        <text>diphthine-[translation elongation factor 2] + NH4(+) + ATP = diphthamide-[translation elongation factor 2] + AMP + diphosphate + H(+)</text>
        <dbReference type="Rhea" id="RHEA:19753"/>
        <dbReference type="Rhea" id="RHEA-COMP:10172"/>
        <dbReference type="Rhea" id="RHEA-COMP:10174"/>
        <dbReference type="ChEBI" id="CHEBI:15378"/>
        <dbReference type="ChEBI" id="CHEBI:16692"/>
        <dbReference type="ChEBI" id="CHEBI:28938"/>
        <dbReference type="ChEBI" id="CHEBI:30616"/>
        <dbReference type="ChEBI" id="CHEBI:33019"/>
        <dbReference type="ChEBI" id="CHEBI:82696"/>
        <dbReference type="ChEBI" id="CHEBI:456215"/>
        <dbReference type="EC" id="6.3.1.14"/>
    </reaction>
</comment>
<dbReference type="PANTHER" id="PTHR12196:SF2">
    <property type="entry name" value="DIPHTHINE--AMMONIA LIGASE"/>
    <property type="match status" value="1"/>
</dbReference>
<dbReference type="EMBL" id="WNKQ01000007">
    <property type="protein sequence ID" value="KAF5850163.1"/>
    <property type="molecule type" value="Genomic_DNA"/>
</dbReference>
<dbReference type="Pfam" id="PF01902">
    <property type="entry name" value="Diphthami_syn_2"/>
    <property type="match status" value="1"/>
</dbReference>
<dbReference type="CDD" id="cd01994">
    <property type="entry name" value="AANH_PF0828-like"/>
    <property type="match status" value="1"/>
</dbReference>
<dbReference type="EC" id="6.3.1.14" evidence="1"/>
<dbReference type="SUPFAM" id="SSF55298">
    <property type="entry name" value="YjgF-like"/>
    <property type="match status" value="2"/>
</dbReference>
<name>A0A8H5ZGR8_COCSA</name>
<comment type="caution">
    <text evidence="8">The sequence shown here is derived from an EMBL/GenBank/DDBJ whole genome shotgun (WGS) entry which is preliminary data.</text>
</comment>
<feature type="domain" description="Diphthamide synthase" evidence="7">
    <location>
        <begin position="111"/>
        <end position="270"/>
    </location>
</feature>